<evidence type="ECO:0000259" key="2">
    <source>
        <dbReference type="Pfam" id="PF09851"/>
    </source>
</evidence>
<dbReference type="RefSeq" id="WP_282767343.1">
    <property type="nucleotide sequence ID" value="NZ_JASCTH010000059.1"/>
</dbReference>
<proteinExistence type="predicted"/>
<evidence type="ECO:0000313" key="4">
    <source>
        <dbReference type="Proteomes" id="UP001241758"/>
    </source>
</evidence>
<dbReference type="EMBL" id="JASCTH010000059">
    <property type="protein sequence ID" value="MDI6105878.1"/>
    <property type="molecule type" value="Genomic_DNA"/>
</dbReference>
<evidence type="ECO:0000313" key="3">
    <source>
        <dbReference type="EMBL" id="MDI6105878.1"/>
    </source>
</evidence>
<name>A0ABT6X1K1_9ACTN</name>
<feature type="domain" description="SHOCT" evidence="2">
    <location>
        <begin position="56"/>
        <end position="79"/>
    </location>
</feature>
<dbReference type="Pfam" id="PF09851">
    <property type="entry name" value="SHOCT"/>
    <property type="match status" value="1"/>
</dbReference>
<comment type="caution">
    <text evidence="3">The sequence shown here is derived from an EMBL/GenBank/DDBJ whole genome shotgun (WGS) entry which is preliminary data.</text>
</comment>
<keyword evidence="4" id="KW-1185">Reference proteome</keyword>
<sequence>MMYYGNGMGGGGMFLMIVNSLLLWALVIAGIVALVRYTRRDAQRGDAVRQAPVPQRMLAERYARGDIDEEEYMRRLQVLDTTTPIHRSGG</sequence>
<keyword evidence="1" id="KW-0812">Transmembrane</keyword>
<protein>
    <submittedName>
        <fullName evidence="3">SHOCT domain-containing protein</fullName>
    </submittedName>
</protein>
<dbReference type="Proteomes" id="UP001241758">
    <property type="component" value="Unassembled WGS sequence"/>
</dbReference>
<organism evidence="3 4">
    <name type="scientific">Actinoplanes sandaracinus</name>
    <dbReference type="NCBI Taxonomy" id="3045177"/>
    <lineage>
        <taxon>Bacteria</taxon>
        <taxon>Bacillati</taxon>
        <taxon>Actinomycetota</taxon>
        <taxon>Actinomycetes</taxon>
        <taxon>Micromonosporales</taxon>
        <taxon>Micromonosporaceae</taxon>
        <taxon>Actinoplanes</taxon>
    </lineage>
</organism>
<feature type="transmembrane region" description="Helical" evidence="1">
    <location>
        <begin position="12"/>
        <end position="35"/>
    </location>
</feature>
<gene>
    <name evidence="3" type="ORF">QLQ12_45635</name>
</gene>
<reference evidence="3 4" key="1">
    <citation type="submission" date="2023-05" db="EMBL/GenBank/DDBJ databases">
        <title>Actinoplanes sp. NEAU-A12 genome sequencing.</title>
        <authorList>
            <person name="Wang Z.-S."/>
        </authorList>
    </citation>
    <scope>NUCLEOTIDE SEQUENCE [LARGE SCALE GENOMIC DNA]</scope>
    <source>
        <strain evidence="3 4">NEAU-A12</strain>
    </source>
</reference>
<keyword evidence="1" id="KW-0472">Membrane</keyword>
<accession>A0ABT6X1K1</accession>
<dbReference type="InterPro" id="IPR018649">
    <property type="entry name" value="SHOCT"/>
</dbReference>
<evidence type="ECO:0000256" key="1">
    <source>
        <dbReference type="SAM" id="Phobius"/>
    </source>
</evidence>
<keyword evidence="1" id="KW-1133">Transmembrane helix</keyword>